<dbReference type="OrthoDB" id="5242612at2"/>
<dbReference type="Gene3D" id="3.30.1380.10">
    <property type="match status" value="1"/>
</dbReference>
<dbReference type="InterPro" id="IPR013230">
    <property type="entry name" value="Peptidase_M15A_C"/>
</dbReference>
<keyword evidence="3" id="KW-1185">Reference proteome</keyword>
<evidence type="ECO:0000313" key="3">
    <source>
        <dbReference type="Proteomes" id="UP000196573"/>
    </source>
</evidence>
<reference evidence="2 3" key="1">
    <citation type="submission" date="2017-03" db="EMBL/GenBank/DDBJ databases">
        <authorList>
            <person name="Afonso C.L."/>
            <person name="Miller P.J."/>
            <person name="Scott M.A."/>
            <person name="Spackman E."/>
            <person name="Goraichik I."/>
            <person name="Dimitrov K.M."/>
            <person name="Suarez D.L."/>
            <person name="Swayne D.E."/>
        </authorList>
    </citation>
    <scope>NUCLEOTIDE SEQUENCE [LARGE SCALE GENOMIC DNA]</scope>
    <source>
        <strain evidence="2">SB41UT1</strain>
    </source>
</reference>
<sequence length="152" mass="17348">MQLTTNFSKEELERSSMAIKYDLDNSIPSHLQGNAYRLAEWLQVLRDRLKQHFGKDVPIVVSSAYRSPALNAKVRGSATSAHIECLAADIKAIGLSVPSLWNFIRENMADVGYDQNIEEHQSWVHIGLSSTRKRRQDLIARREHGETVYRRA</sequence>
<dbReference type="EMBL" id="FWPT01000001">
    <property type="protein sequence ID" value="SMA33271.1"/>
    <property type="molecule type" value="Genomic_DNA"/>
</dbReference>
<proteinExistence type="predicted"/>
<feature type="domain" description="Peptidase M15A C-terminal" evidence="1">
    <location>
        <begin position="6"/>
        <end position="126"/>
    </location>
</feature>
<dbReference type="Pfam" id="PF08291">
    <property type="entry name" value="Peptidase_M15_3"/>
    <property type="match status" value="1"/>
</dbReference>
<dbReference type="Proteomes" id="UP000196573">
    <property type="component" value="Unassembled WGS sequence"/>
</dbReference>
<accession>A0A1X7AEP1</accession>
<evidence type="ECO:0000259" key="1">
    <source>
        <dbReference type="Pfam" id="PF08291"/>
    </source>
</evidence>
<dbReference type="SUPFAM" id="SSF55166">
    <property type="entry name" value="Hedgehog/DD-peptidase"/>
    <property type="match status" value="1"/>
</dbReference>
<organism evidence="2 3">
    <name type="scientific">Parendozoicomonas haliclonae</name>
    <dbReference type="NCBI Taxonomy" id="1960125"/>
    <lineage>
        <taxon>Bacteria</taxon>
        <taxon>Pseudomonadati</taxon>
        <taxon>Pseudomonadota</taxon>
        <taxon>Gammaproteobacteria</taxon>
        <taxon>Oceanospirillales</taxon>
        <taxon>Endozoicomonadaceae</taxon>
        <taxon>Parendozoicomonas</taxon>
    </lineage>
</organism>
<dbReference type="RefSeq" id="WP_087106104.1">
    <property type="nucleotide sequence ID" value="NZ_CBCSCN010000019.1"/>
</dbReference>
<gene>
    <name evidence="2" type="ORF">EHSB41UT_00251</name>
</gene>
<dbReference type="AlphaFoldDB" id="A0A1X7AEP1"/>
<evidence type="ECO:0000313" key="2">
    <source>
        <dbReference type="EMBL" id="SMA33271.1"/>
    </source>
</evidence>
<name>A0A1X7AEP1_9GAMM</name>
<dbReference type="InterPro" id="IPR009045">
    <property type="entry name" value="Zn_M74/Hedgehog-like"/>
</dbReference>
<protein>
    <submittedName>
        <fullName evidence="2">Peptidase M15</fullName>
    </submittedName>
</protein>